<gene>
    <name evidence="11" type="primary">hdrA1</name>
    <name evidence="11" type="ORF">Dpo_1c03420</name>
</gene>
<name>S0G1M3_9BACT</name>
<dbReference type="GO" id="GO:0051539">
    <property type="term" value="F:4 iron, 4 sulfur cluster binding"/>
    <property type="evidence" value="ECO:0007669"/>
    <property type="project" value="UniProtKB-KW"/>
</dbReference>
<dbReference type="InterPro" id="IPR017896">
    <property type="entry name" value="4Fe4S_Fe-S-bd"/>
</dbReference>
<dbReference type="RefSeq" id="WP_006963871.1">
    <property type="nucleotide sequence ID" value="NZ_APJX01000001.1"/>
</dbReference>
<dbReference type="Proteomes" id="UP000014216">
    <property type="component" value="Unassembled WGS sequence"/>
</dbReference>
<keyword evidence="6 11" id="KW-0560">Oxidoreductase</keyword>
<comment type="similarity">
    <text evidence="2">Belongs to the HdrA family.</text>
</comment>
<dbReference type="Pfam" id="PF14691">
    <property type="entry name" value="Fer4_20"/>
    <property type="match status" value="1"/>
</dbReference>
<dbReference type="Pfam" id="PF00037">
    <property type="entry name" value="Fer4"/>
    <property type="match status" value="1"/>
</dbReference>
<dbReference type="PANTHER" id="PTHR43498">
    <property type="entry name" value="FERREDOXIN:COB-COM HETERODISULFIDE REDUCTASE SUBUNIT A"/>
    <property type="match status" value="1"/>
</dbReference>
<dbReference type="Pfam" id="PF12831">
    <property type="entry name" value="FAD_oxidored"/>
    <property type="match status" value="1"/>
</dbReference>
<dbReference type="InterPro" id="IPR039650">
    <property type="entry name" value="HdrA-like"/>
</dbReference>
<dbReference type="InterPro" id="IPR036188">
    <property type="entry name" value="FAD/NAD-bd_sf"/>
</dbReference>
<dbReference type="SUPFAM" id="SSF54862">
    <property type="entry name" value="4Fe-4S ferredoxins"/>
    <property type="match status" value="2"/>
</dbReference>
<evidence type="ECO:0000256" key="7">
    <source>
        <dbReference type="ARBA" id="ARBA00023004"/>
    </source>
</evidence>
<keyword evidence="4" id="KW-0479">Metal-binding</keyword>
<dbReference type="EMBL" id="APJX01000001">
    <property type="protein sequence ID" value="EMS81203.1"/>
    <property type="molecule type" value="Genomic_DNA"/>
</dbReference>
<dbReference type="InterPro" id="IPR017900">
    <property type="entry name" value="4Fe4S_Fe_S_CS"/>
</dbReference>
<dbReference type="InterPro" id="IPR023753">
    <property type="entry name" value="FAD/NAD-binding_dom"/>
</dbReference>
<dbReference type="Gene3D" id="1.10.1060.10">
    <property type="entry name" value="Alpha-helical ferredoxin"/>
    <property type="match status" value="1"/>
</dbReference>
<dbReference type="SUPFAM" id="SSF51971">
    <property type="entry name" value="Nucleotide-binding domain"/>
    <property type="match status" value="2"/>
</dbReference>
<dbReference type="GO" id="GO:0046872">
    <property type="term" value="F:metal ion binding"/>
    <property type="evidence" value="ECO:0007669"/>
    <property type="project" value="UniProtKB-KW"/>
</dbReference>
<feature type="region of interest" description="Disordered" evidence="9">
    <location>
        <begin position="732"/>
        <end position="762"/>
    </location>
</feature>
<comment type="cofactor">
    <cofactor evidence="1">
        <name>FAD</name>
        <dbReference type="ChEBI" id="CHEBI:57692"/>
    </cofactor>
</comment>
<keyword evidence="3" id="KW-0004">4Fe-4S</keyword>
<evidence type="ECO:0000256" key="5">
    <source>
        <dbReference type="ARBA" id="ARBA00022827"/>
    </source>
</evidence>
<dbReference type="Gene3D" id="3.50.50.60">
    <property type="entry name" value="FAD/NAD(P)-binding domain"/>
    <property type="match status" value="3"/>
</dbReference>
<evidence type="ECO:0000313" key="11">
    <source>
        <dbReference type="EMBL" id="EMS81203.1"/>
    </source>
</evidence>
<evidence type="ECO:0000256" key="4">
    <source>
        <dbReference type="ARBA" id="ARBA00022723"/>
    </source>
</evidence>
<dbReference type="AlphaFoldDB" id="S0G1M3"/>
<dbReference type="InterPro" id="IPR028261">
    <property type="entry name" value="DPD_II"/>
</dbReference>
<keyword evidence="5" id="KW-0274">FAD</keyword>
<keyword evidence="7" id="KW-0408">Iron</keyword>
<evidence type="ECO:0000256" key="6">
    <source>
        <dbReference type="ARBA" id="ARBA00023002"/>
    </source>
</evidence>
<feature type="compositionally biased region" description="Polar residues" evidence="9">
    <location>
        <begin position="737"/>
        <end position="750"/>
    </location>
</feature>
<organism evidence="11 12">
    <name type="scientific">Desulfotignum phosphitoxidans DSM 13687</name>
    <dbReference type="NCBI Taxonomy" id="1286635"/>
    <lineage>
        <taxon>Bacteria</taxon>
        <taxon>Pseudomonadati</taxon>
        <taxon>Thermodesulfobacteriota</taxon>
        <taxon>Desulfobacteria</taxon>
        <taxon>Desulfobacterales</taxon>
        <taxon>Desulfobacteraceae</taxon>
        <taxon>Desulfotignum</taxon>
    </lineage>
</organism>
<evidence type="ECO:0000256" key="1">
    <source>
        <dbReference type="ARBA" id="ARBA00001974"/>
    </source>
</evidence>
<dbReference type="InterPro" id="IPR009051">
    <property type="entry name" value="Helical_ferredxn"/>
</dbReference>
<evidence type="ECO:0000256" key="2">
    <source>
        <dbReference type="ARBA" id="ARBA00006561"/>
    </source>
</evidence>
<keyword evidence="5" id="KW-0285">Flavoprotein</keyword>
<evidence type="ECO:0000256" key="8">
    <source>
        <dbReference type="ARBA" id="ARBA00023014"/>
    </source>
</evidence>
<dbReference type="GO" id="GO:0051912">
    <property type="term" value="F:CoB--CoM heterodisulfide reductase activity"/>
    <property type="evidence" value="ECO:0007669"/>
    <property type="project" value="UniProtKB-EC"/>
</dbReference>
<evidence type="ECO:0000313" key="12">
    <source>
        <dbReference type="Proteomes" id="UP000014216"/>
    </source>
</evidence>
<evidence type="ECO:0000256" key="9">
    <source>
        <dbReference type="SAM" id="MobiDB-lite"/>
    </source>
</evidence>
<dbReference type="Pfam" id="PF07992">
    <property type="entry name" value="Pyr_redox_2"/>
    <property type="match status" value="1"/>
</dbReference>
<comment type="caution">
    <text evidence="11">The sequence shown here is derived from an EMBL/GenBank/DDBJ whole genome shotgun (WGS) entry which is preliminary data.</text>
</comment>
<dbReference type="PROSITE" id="PS00198">
    <property type="entry name" value="4FE4S_FER_1"/>
    <property type="match status" value="4"/>
</dbReference>
<dbReference type="PRINTS" id="PR00419">
    <property type="entry name" value="ADXRDTASE"/>
</dbReference>
<keyword evidence="12" id="KW-1185">Reference proteome</keyword>
<dbReference type="PATRIC" id="fig|1286635.3.peg.361"/>
<protein>
    <submittedName>
        <fullName evidence="11">CoB--CoM heterodisulfide reductase iron-sulfur subunit A 1</fullName>
        <ecNumber evidence="11">1.8.98.1</ecNumber>
    </submittedName>
</protein>
<dbReference type="SUPFAM" id="SSF46548">
    <property type="entry name" value="alpha-helical ferredoxin"/>
    <property type="match status" value="2"/>
</dbReference>
<dbReference type="EC" id="1.8.98.1" evidence="11"/>
<evidence type="ECO:0000256" key="3">
    <source>
        <dbReference type="ARBA" id="ARBA00022485"/>
    </source>
</evidence>
<feature type="domain" description="4Fe-4S ferredoxin-type" evidence="10">
    <location>
        <begin position="240"/>
        <end position="269"/>
    </location>
</feature>
<dbReference type="OrthoDB" id="9766627at2"/>
<sequence>MIPDYLPVRVGVYICHCGVNIAGKVDVADVSEWAGSLPHVVVSRDYKFMCSEPGQAMIETDIKEYGLNRVVVASCSPRLHGKTFMETCRRAGINPYYFNMASVREQVSWVTKDRDRATRKARRLVAAAVNRVACHQPLTTGLSKVHPDVAVIGGGIAGMQAAIDIGNAGLKVHLIEKDSTIGGHMLQFDKTFPTLDCAACIGTPKMVEVAQNSNIDLHTFSRVTEVTGFIGNYTLDITEKPRYVNADLCTGCGECATVCPVFIPSAWDMGLSDRKAIGRSFPQAIPITFQIEKNQTAPCTRTCPAGINVQGYVQLAKQEKYDQALALIMEKAPFPGVLGRVCPHPCETACARGETDKPVAIRLLKRYVSDMAGPDARQIPGIEDREEKIAVIGAGPAGLTAAYFLRLKGYRVTVFEASGQAGGMLRTGIPAYRLPRNILDQEIRYILDHGIDLKLNACLGTEVDLAGLKEQGFCAFYLSTGAHRSLKLGLEGEDTFSGVMDATAFLRQINLGEDTACHGKVLVVGGGNVAMDAARCAQRIPGCEVTLVYRRTREEMPAYADEIQGALQEGITILELASPVRLEEDQGKLTQVVCLKNELGPPDASGRRRPVPVEGSEFVLPCDTLIPAIGQYPDDLGMDGLPGIEITGRNRVKVDGITFQTGEPGVFAGGDLVLGPATVVQAVGQGRAAADYIHEFIQDPARFEPGADTGMADASVTGPADITGADWNTADGAARFSENSSGKSASNAFTSEPPGAVPRAEPAWMDPDQRISGFDEVEACLTPDQALAEAGRCLNCGICCECKACVAACERDAINHDMKEKHYQIQVGSIILATGYDTLDPTAMTRFGYGRYPNVYTALEFERLSNATGPTGGQILMRDHDRTFTRPPRSVAIVHCVGSRDVNFHEYCSRVCCMYALKYTHLIKEKVGHDTKVYDFYIDMRCFGKGYEEFYNRCQQEGTVFIRGKVAHITHQPGSDGETEKLVAVAEDTLMGEVIEVPVDMVVLCTAIQARQDAGEIGHVLGLNQGADGFFLEEHPKLGPVNTSTEGVFLSGCCQKPMDIPDTVSQASGAAAKSLSLAARGQVEISPTVASIDPDICAGCQLCLVLCPYGAIEFDEDRQVSVVNEAVCKGCGSCSGACPSGAAVSRHFTRKQMFAEISGVLAEL</sequence>
<keyword evidence="8" id="KW-0411">Iron-sulfur</keyword>
<feature type="domain" description="4Fe-4S ferredoxin-type" evidence="10">
    <location>
        <begin position="1119"/>
        <end position="1148"/>
    </location>
</feature>
<dbReference type="PROSITE" id="PS51379">
    <property type="entry name" value="4FE4S_FER_2"/>
    <property type="match status" value="3"/>
</dbReference>
<feature type="domain" description="4Fe-4S ferredoxin-type" evidence="10">
    <location>
        <begin position="1088"/>
        <end position="1117"/>
    </location>
</feature>
<reference evidence="11 12" key="1">
    <citation type="journal article" date="2013" name="Genome Announc.">
        <title>Draft Genome Sequence of Desulfotignum phosphitoxidans DSM 13687 Strain FiPS-3.</title>
        <authorList>
            <person name="Poehlein A."/>
            <person name="Daniel R."/>
            <person name="Simeonova D.D."/>
        </authorList>
    </citation>
    <scope>NUCLEOTIDE SEQUENCE [LARGE SCALE GENOMIC DNA]</scope>
    <source>
        <strain evidence="11 12">DSM 13687</strain>
    </source>
</reference>
<dbReference type="PANTHER" id="PTHR43498:SF1">
    <property type="entry name" value="COB--COM HETERODISULFIDE REDUCTASE IRON-SULFUR SUBUNIT A"/>
    <property type="match status" value="1"/>
</dbReference>
<dbReference type="Pfam" id="PF12838">
    <property type="entry name" value="Fer4_7"/>
    <property type="match status" value="1"/>
</dbReference>
<proteinExistence type="inferred from homology"/>
<accession>S0G1M3</accession>
<dbReference type="SUPFAM" id="SSF51905">
    <property type="entry name" value="FAD/NAD(P)-binding domain"/>
    <property type="match status" value="2"/>
</dbReference>
<evidence type="ECO:0000259" key="10">
    <source>
        <dbReference type="PROSITE" id="PS51379"/>
    </source>
</evidence>
<dbReference type="Gene3D" id="3.30.70.20">
    <property type="match status" value="2"/>
</dbReference>